<dbReference type="AlphaFoldDB" id="A0A4S8M8W4"/>
<feature type="region of interest" description="Disordered" evidence="1">
    <location>
        <begin position="166"/>
        <end position="188"/>
    </location>
</feature>
<keyword evidence="2" id="KW-0812">Transmembrane</keyword>
<organism evidence="3 4">
    <name type="scientific">Dendrothele bispora (strain CBS 962.96)</name>
    <dbReference type="NCBI Taxonomy" id="1314807"/>
    <lineage>
        <taxon>Eukaryota</taxon>
        <taxon>Fungi</taxon>
        <taxon>Dikarya</taxon>
        <taxon>Basidiomycota</taxon>
        <taxon>Agaricomycotina</taxon>
        <taxon>Agaricomycetes</taxon>
        <taxon>Agaricomycetidae</taxon>
        <taxon>Agaricales</taxon>
        <taxon>Agaricales incertae sedis</taxon>
        <taxon>Dendrothele</taxon>
    </lineage>
</organism>
<feature type="transmembrane region" description="Helical" evidence="2">
    <location>
        <begin position="242"/>
        <end position="267"/>
    </location>
</feature>
<dbReference type="Proteomes" id="UP000297245">
    <property type="component" value="Unassembled WGS sequence"/>
</dbReference>
<evidence type="ECO:0000313" key="3">
    <source>
        <dbReference type="EMBL" id="THU98812.1"/>
    </source>
</evidence>
<evidence type="ECO:0000313" key="4">
    <source>
        <dbReference type="Proteomes" id="UP000297245"/>
    </source>
</evidence>
<protein>
    <submittedName>
        <fullName evidence="3">Uncharacterized protein</fullName>
    </submittedName>
</protein>
<keyword evidence="4" id="KW-1185">Reference proteome</keyword>
<name>A0A4S8M8W4_DENBC</name>
<keyword evidence="2" id="KW-1133">Transmembrane helix</keyword>
<proteinExistence type="predicted"/>
<evidence type="ECO:0000256" key="1">
    <source>
        <dbReference type="SAM" id="MobiDB-lite"/>
    </source>
</evidence>
<evidence type="ECO:0000256" key="2">
    <source>
        <dbReference type="SAM" id="Phobius"/>
    </source>
</evidence>
<keyword evidence="2" id="KW-0472">Membrane</keyword>
<gene>
    <name evidence="3" type="ORF">K435DRAFT_795395</name>
</gene>
<feature type="compositionally biased region" description="Acidic residues" evidence="1">
    <location>
        <begin position="168"/>
        <end position="179"/>
    </location>
</feature>
<accession>A0A4S8M8W4</accession>
<sequence>MRPHRKLQFVRAFNSARDDVLTGNHLRCSLFAIPFVSSFASFVIFVIQPVVITIDIDIVPYPSQQSTEWKVKQCLSVTIASEESDLGTEGVRVKKLVRDNGVDERNGCKKERCEWGSSMESGWRVLGWRKLELGSAETKEEAELLSEQGHRIKSKVKGMVKSWLRTEDEVEGDDEDEDKNDGYTGSRDEWMGQYPLGVMTEVQGLEQSENNERVDIGFDLSGGKFLGETNDQDLLLGSLRSFFFSLLLVTAFANFINSPFSFAVSFLCQISLMNTTKGHKSPGHQTPAFQAGST</sequence>
<dbReference type="EMBL" id="ML179129">
    <property type="protein sequence ID" value="THU98812.1"/>
    <property type="molecule type" value="Genomic_DNA"/>
</dbReference>
<reference evidence="3 4" key="1">
    <citation type="journal article" date="2019" name="Nat. Ecol. Evol.">
        <title>Megaphylogeny resolves global patterns of mushroom evolution.</title>
        <authorList>
            <person name="Varga T."/>
            <person name="Krizsan K."/>
            <person name="Foldi C."/>
            <person name="Dima B."/>
            <person name="Sanchez-Garcia M."/>
            <person name="Sanchez-Ramirez S."/>
            <person name="Szollosi G.J."/>
            <person name="Szarkandi J.G."/>
            <person name="Papp V."/>
            <person name="Albert L."/>
            <person name="Andreopoulos W."/>
            <person name="Angelini C."/>
            <person name="Antonin V."/>
            <person name="Barry K.W."/>
            <person name="Bougher N.L."/>
            <person name="Buchanan P."/>
            <person name="Buyck B."/>
            <person name="Bense V."/>
            <person name="Catcheside P."/>
            <person name="Chovatia M."/>
            <person name="Cooper J."/>
            <person name="Damon W."/>
            <person name="Desjardin D."/>
            <person name="Finy P."/>
            <person name="Geml J."/>
            <person name="Haridas S."/>
            <person name="Hughes K."/>
            <person name="Justo A."/>
            <person name="Karasinski D."/>
            <person name="Kautmanova I."/>
            <person name="Kiss B."/>
            <person name="Kocsube S."/>
            <person name="Kotiranta H."/>
            <person name="LaButti K.M."/>
            <person name="Lechner B.E."/>
            <person name="Liimatainen K."/>
            <person name="Lipzen A."/>
            <person name="Lukacs Z."/>
            <person name="Mihaltcheva S."/>
            <person name="Morgado L.N."/>
            <person name="Niskanen T."/>
            <person name="Noordeloos M.E."/>
            <person name="Ohm R.A."/>
            <person name="Ortiz-Santana B."/>
            <person name="Ovrebo C."/>
            <person name="Racz N."/>
            <person name="Riley R."/>
            <person name="Savchenko A."/>
            <person name="Shiryaev A."/>
            <person name="Soop K."/>
            <person name="Spirin V."/>
            <person name="Szebenyi C."/>
            <person name="Tomsovsky M."/>
            <person name="Tulloss R.E."/>
            <person name="Uehling J."/>
            <person name="Grigoriev I.V."/>
            <person name="Vagvolgyi C."/>
            <person name="Papp T."/>
            <person name="Martin F.M."/>
            <person name="Miettinen O."/>
            <person name="Hibbett D.S."/>
            <person name="Nagy L.G."/>
        </authorList>
    </citation>
    <scope>NUCLEOTIDE SEQUENCE [LARGE SCALE GENOMIC DNA]</scope>
    <source>
        <strain evidence="3 4">CBS 962.96</strain>
    </source>
</reference>
<feature type="transmembrane region" description="Helical" evidence="2">
    <location>
        <begin position="30"/>
        <end position="51"/>
    </location>
</feature>